<gene>
    <name evidence="2" type="ORF">M406DRAFT_354423</name>
</gene>
<reference evidence="2" key="1">
    <citation type="journal article" date="2020" name="Phytopathology">
        <title>Genome sequence of the chestnut blight fungus Cryphonectria parasitica EP155: A fundamental resource for an archetypical invasive plant pathogen.</title>
        <authorList>
            <person name="Crouch J.A."/>
            <person name="Dawe A."/>
            <person name="Aerts A."/>
            <person name="Barry K."/>
            <person name="Churchill A.C.L."/>
            <person name="Grimwood J."/>
            <person name="Hillman B."/>
            <person name="Milgroom M.G."/>
            <person name="Pangilinan J."/>
            <person name="Smith M."/>
            <person name="Salamov A."/>
            <person name="Schmutz J."/>
            <person name="Yadav J."/>
            <person name="Grigoriev I.V."/>
            <person name="Nuss D."/>
        </authorList>
    </citation>
    <scope>NUCLEOTIDE SEQUENCE</scope>
    <source>
        <strain evidence="2">EP155</strain>
    </source>
</reference>
<name>A0A9P5CUY1_CRYP1</name>
<evidence type="ECO:0008006" key="4">
    <source>
        <dbReference type="Google" id="ProtNLM"/>
    </source>
</evidence>
<dbReference type="AlphaFoldDB" id="A0A9P5CUY1"/>
<dbReference type="GeneID" id="63840038"/>
<protein>
    <recommendedName>
        <fullName evidence="4">Secreted protein</fullName>
    </recommendedName>
</protein>
<feature type="signal peptide" evidence="1">
    <location>
        <begin position="1"/>
        <end position="18"/>
    </location>
</feature>
<organism evidence="2 3">
    <name type="scientific">Cryphonectria parasitica (strain ATCC 38755 / EP155)</name>
    <dbReference type="NCBI Taxonomy" id="660469"/>
    <lineage>
        <taxon>Eukaryota</taxon>
        <taxon>Fungi</taxon>
        <taxon>Dikarya</taxon>
        <taxon>Ascomycota</taxon>
        <taxon>Pezizomycotina</taxon>
        <taxon>Sordariomycetes</taxon>
        <taxon>Sordariomycetidae</taxon>
        <taxon>Diaporthales</taxon>
        <taxon>Cryphonectriaceae</taxon>
        <taxon>Cryphonectria-Endothia species complex</taxon>
        <taxon>Cryphonectria</taxon>
    </lineage>
</organism>
<feature type="chain" id="PRO_5040263326" description="Secreted protein" evidence="1">
    <location>
        <begin position="19"/>
        <end position="102"/>
    </location>
</feature>
<accession>A0A9P5CUY1</accession>
<comment type="caution">
    <text evidence="2">The sequence shown here is derived from an EMBL/GenBank/DDBJ whole genome shotgun (WGS) entry which is preliminary data.</text>
</comment>
<sequence>MTFLIPTTVCACLSLSVCVCVLITSKSSSRSRPKPVLCSFSTHIHTGLPPTPQNTYTTRLAGLHEAHRRGKEKKQIKSTKEILIGKEICIPGLGNVERFGFS</sequence>
<dbReference type="EMBL" id="MU032344">
    <property type="protein sequence ID" value="KAF3770390.1"/>
    <property type="molecule type" value="Genomic_DNA"/>
</dbReference>
<proteinExistence type="predicted"/>
<evidence type="ECO:0000256" key="1">
    <source>
        <dbReference type="SAM" id="SignalP"/>
    </source>
</evidence>
<evidence type="ECO:0000313" key="2">
    <source>
        <dbReference type="EMBL" id="KAF3770390.1"/>
    </source>
</evidence>
<keyword evidence="1" id="KW-0732">Signal</keyword>
<keyword evidence="3" id="KW-1185">Reference proteome</keyword>
<dbReference type="Proteomes" id="UP000803844">
    <property type="component" value="Unassembled WGS sequence"/>
</dbReference>
<evidence type="ECO:0000313" key="3">
    <source>
        <dbReference type="Proteomes" id="UP000803844"/>
    </source>
</evidence>
<dbReference type="RefSeq" id="XP_040781351.1">
    <property type="nucleotide sequence ID" value="XM_040922909.1"/>
</dbReference>